<sequence length="365" mass="41767">MHNILTYIMYTDSDKNKLVVAVPIYDEPLSYVNDNGDIDGLNYHAWQEVNKVLTKRTGITYNMEYVVVKNPNNSELIDGLKSRKYDVVVGNFTSDPLQMSYVNYTYPFMSMKYVGVYSHEDTEALEYTLLKKTLSVLYYPFIVLFIIALFGTIFVGLTNKKSNILGTFTQMINGFLGDKRALLDGSYFVINPDKNILYWVIGIVILLLSFIFLFYLQAVAISKSLDIIQFDNDPFRNTQGKNVMVSKGNPNSEDLKRCCGIVPIETKSNISTIDEVAKEYMKKKNKNKLIGFYYSGIEANKLVNRDKNFRISSYPISSPSPVSFMVSKYNPELLYNLNESIASVNWNSLLNKKCKKFVNRLCFST</sequence>
<keyword evidence="1" id="KW-1133">Transmembrane helix</keyword>
<evidence type="ECO:0000313" key="3">
    <source>
        <dbReference type="EMBL" id="QHU29768.1"/>
    </source>
</evidence>
<name>A0A6C0LIS0_9ZZZZ</name>
<reference evidence="3" key="1">
    <citation type="journal article" date="2020" name="Nature">
        <title>Giant virus diversity and host interactions through global metagenomics.</title>
        <authorList>
            <person name="Schulz F."/>
            <person name="Roux S."/>
            <person name="Paez-Espino D."/>
            <person name="Jungbluth S."/>
            <person name="Walsh D.A."/>
            <person name="Denef V.J."/>
            <person name="McMahon K.D."/>
            <person name="Konstantinidis K.T."/>
            <person name="Eloe-Fadrosh E.A."/>
            <person name="Kyrpides N.C."/>
            <person name="Woyke T."/>
        </authorList>
    </citation>
    <scope>NUCLEOTIDE SEQUENCE</scope>
    <source>
        <strain evidence="3">GVMAG-M-3300027810-10</strain>
    </source>
</reference>
<organism evidence="3">
    <name type="scientific">viral metagenome</name>
    <dbReference type="NCBI Taxonomy" id="1070528"/>
    <lineage>
        <taxon>unclassified sequences</taxon>
        <taxon>metagenomes</taxon>
        <taxon>organismal metagenomes</taxon>
    </lineage>
</organism>
<protein>
    <recommendedName>
        <fullName evidence="2">Solute-binding protein family 3/N-terminal domain-containing protein</fullName>
    </recommendedName>
</protein>
<dbReference type="EMBL" id="MN740497">
    <property type="protein sequence ID" value="QHU29768.1"/>
    <property type="molecule type" value="Genomic_DNA"/>
</dbReference>
<keyword evidence="1" id="KW-0472">Membrane</keyword>
<evidence type="ECO:0000259" key="2">
    <source>
        <dbReference type="Pfam" id="PF00497"/>
    </source>
</evidence>
<feature type="transmembrane region" description="Helical" evidence="1">
    <location>
        <begin position="136"/>
        <end position="157"/>
    </location>
</feature>
<dbReference type="Pfam" id="PF00497">
    <property type="entry name" value="SBP_bac_3"/>
    <property type="match status" value="1"/>
</dbReference>
<evidence type="ECO:0000256" key="1">
    <source>
        <dbReference type="SAM" id="Phobius"/>
    </source>
</evidence>
<proteinExistence type="predicted"/>
<feature type="domain" description="Solute-binding protein family 3/N-terminal" evidence="2">
    <location>
        <begin position="18"/>
        <end position="357"/>
    </location>
</feature>
<accession>A0A6C0LIS0</accession>
<feature type="transmembrane region" description="Helical" evidence="1">
    <location>
        <begin position="196"/>
        <end position="216"/>
    </location>
</feature>
<keyword evidence="1" id="KW-0812">Transmembrane</keyword>
<dbReference type="AlphaFoldDB" id="A0A6C0LIS0"/>
<dbReference type="SUPFAM" id="SSF53850">
    <property type="entry name" value="Periplasmic binding protein-like II"/>
    <property type="match status" value="1"/>
</dbReference>
<dbReference type="Gene3D" id="3.40.190.10">
    <property type="entry name" value="Periplasmic binding protein-like II"/>
    <property type="match status" value="1"/>
</dbReference>
<dbReference type="InterPro" id="IPR001638">
    <property type="entry name" value="Solute-binding_3/MltF_N"/>
</dbReference>